<dbReference type="InterPro" id="IPR018247">
    <property type="entry name" value="EF_Hand_1_Ca_BS"/>
</dbReference>
<protein>
    <submittedName>
        <fullName evidence="4">CAB45-like protein</fullName>
    </submittedName>
</protein>
<dbReference type="PANTHER" id="PTHR10827:SF98">
    <property type="entry name" value="45 KDA CALCIUM-BINDING PROTEIN"/>
    <property type="match status" value="1"/>
</dbReference>
<dbReference type="EMBL" id="CP111020">
    <property type="protein sequence ID" value="WAR15391.1"/>
    <property type="molecule type" value="Genomic_DNA"/>
</dbReference>
<evidence type="ECO:0000256" key="1">
    <source>
        <dbReference type="ARBA" id="ARBA00022723"/>
    </source>
</evidence>
<proteinExistence type="predicted"/>
<dbReference type="Gene3D" id="1.10.238.10">
    <property type="entry name" value="EF-hand"/>
    <property type="match status" value="2"/>
</dbReference>
<dbReference type="PROSITE" id="PS00018">
    <property type="entry name" value="EF_HAND_1"/>
    <property type="match status" value="2"/>
</dbReference>
<evidence type="ECO:0000313" key="4">
    <source>
        <dbReference type="EMBL" id="WAR15391.1"/>
    </source>
</evidence>
<keyword evidence="5" id="KW-1185">Reference proteome</keyword>
<accession>A0ABY7F2W1</accession>
<dbReference type="InterPro" id="IPR011992">
    <property type="entry name" value="EF-hand-dom_pair"/>
</dbReference>
<gene>
    <name evidence="4" type="ORF">MAR_005496</name>
</gene>
<dbReference type="SUPFAM" id="SSF47473">
    <property type="entry name" value="EF-hand"/>
    <property type="match status" value="2"/>
</dbReference>
<evidence type="ECO:0000256" key="2">
    <source>
        <dbReference type="ARBA" id="ARBA00022737"/>
    </source>
</evidence>
<keyword evidence="2" id="KW-0677">Repeat</keyword>
<name>A0ABY7F2W1_MYAAR</name>
<keyword evidence="1" id="KW-0479">Metal-binding</keyword>
<dbReference type="Proteomes" id="UP001164746">
    <property type="component" value="Chromosome 9"/>
</dbReference>
<sequence length="238" mass="28081">VDEDADNRLCIPELESWIKKKTEEHFDEGLEENEHIFKHLDPDGDGRGYPSEQAKKHVEDYDIDLDYQEREQLIRYKFKWTEADINPIDNKLSKEEFLAFRHPEQSTQALANMVKTIMESLDKNEDHVLTEDEFVTLPLGDIDDEEQKKLDNSWKKQRSVEFRNQIDADHDGKATDKELLMYIDPRSEENARVDAKSLVDNLDDDNDSCISWSEIEDHKDIFIESKVVNVRRILHDEF</sequence>
<evidence type="ECO:0000256" key="3">
    <source>
        <dbReference type="ARBA" id="ARBA00022837"/>
    </source>
</evidence>
<reference evidence="4" key="1">
    <citation type="submission" date="2022-11" db="EMBL/GenBank/DDBJ databases">
        <title>Centuries of genome instability and evolution in soft-shell clam transmissible cancer (bioRxiv).</title>
        <authorList>
            <person name="Hart S.F.M."/>
            <person name="Yonemitsu M.A."/>
            <person name="Giersch R.M."/>
            <person name="Beal B.F."/>
            <person name="Arriagada G."/>
            <person name="Davis B.W."/>
            <person name="Ostrander E.A."/>
            <person name="Goff S.P."/>
            <person name="Metzger M.J."/>
        </authorList>
    </citation>
    <scope>NUCLEOTIDE SEQUENCE</scope>
    <source>
        <strain evidence="4">MELC-2E11</strain>
        <tissue evidence="4">Siphon/mantle</tissue>
    </source>
</reference>
<dbReference type="PANTHER" id="PTHR10827">
    <property type="entry name" value="RETICULOCALBIN"/>
    <property type="match status" value="1"/>
</dbReference>
<organism evidence="4 5">
    <name type="scientific">Mya arenaria</name>
    <name type="common">Soft-shell clam</name>
    <dbReference type="NCBI Taxonomy" id="6604"/>
    <lineage>
        <taxon>Eukaryota</taxon>
        <taxon>Metazoa</taxon>
        <taxon>Spiralia</taxon>
        <taxon>Lophotrochozoa</taxon>
        <taxon>Mollusca</taxon>
        <taxon>Bivalvia</taxon>
        <taxon>Autobranchia</taxon>
        <taxon>Heteroconchia</taxon>
        <taxon>Euheterodonta</taxon>
        <taxon>Imparidentia</taxon>
        <taxon>Neoheterodontei</taxon>
        <taxon>Myida</taxon>
        <taxon>Myoidea</taxon>
        <taxon>Myidae</taxon>
        <taxon>Mya</taxon>
    </lineage>
</organism>
<keyword evidence="3" id="KW-0106">Calcium</keyword>
<evidence type="ECO:0000313" key="5">
    <source>
        <dbReference type="Proteomes" id="UP001164746"/>
    </source>
</evidence>
<feature type="non-terminal residue" evidence="4">
    <location>
        <position position="1"/>
    </location>
</feature>